<feature type="transmembrane region" description="Helical" evidence="7">
    <location>
        <begin position="264"/>
        <end position="289"/>
    </location>
</feature>
<feature type="transmembrane region" description="Helical" evidence="7">
    <location>
        <begin position="318"/>
        <end position="343"/>
    </location>
</feature>
<evidence type="ECO:0000256" key="1">
    <source>
        <dbReference type="ARBA" id="ARBA00004651"/>
    </source>
</evidence>
<comment type="caution">
    <text evidence="9">The sequence shown here is derived from an EMBL/GenBank/DDBJ whole genome shotgun (WGS) entry which is preliminary data.</text>
</comment>
<dbReference type="CDD" id="cd06173">
    <property type="entry name" value="MFS_MefA_like"/>
    <property type="match status" value="1"/>
</dbReference>
<name>A0A561PZA8_9HYPH</name>
<keyword evidence="5 7" id="KW-1133">Transmembrane helix</keyword>
<evidence type="ECO:0000256" key="7">
    <source>
        <dbReference type="SAM" id="Phobius"/>
    </source>
</evidence>
<dbReference type="InterPro" id="IPR020846">
    <property type="entry name" value="MFS_dom"/>
</dbReference>
<evidence type="ECO:0000256" key="3">
    <source>
        <dbReference type="ARBA" id="ARBA00022475"/>
    </source>
</evidence>
<dbReference type="PROSITE" id="PS50850">
    <property type="entry name" value="MFS"/>
    <property type="match status" value="1"/>
</dbReference>
<dbReference type="Proteomes" id="UP000320653">
    <property type="component" value="Unassembled WGS sequence"/>
</dbReference>
<evidence type="ECO:0000313" key="10">
    <source>
        <dbReference type="Proteomes" id="UP000320653"/>
    </source>
</evidence>
<dbReference type="EMBL" id="VIWP01000019">
    <property type="protein sequence ID" value="TWF43434.1"/>
    <property type="molecule type" value="Genomic_DNA"/>
</dbReference>
<evidence type="ECO:0000256" key="6">
    <source>
        <dbReference type="ARBA" id="ARBA00023136"/>
    </source>
</evidence>
<feature type="transmembrane region" description="Helical" evidence="7">
    <location>
        <begin position="115"/>
        <end position="139"/>
    </location>
</feature>
<dbReference type="GO" id="GO:0005886">
    <property type="term" value="C:plasma membrane"/>
    <property type="evidence" value="ECO:0007669"/>
    <property type="project" value="UniProtKB-SubCell"/>
</dbReference>
<protein>
    <submittedName>
        <fullName evidence="9">Putative MFS family arabinose efflux permease</fullName>
    </submittedName>
</protein>
<dbReference type="PANTHER" id="PTHR23513:SF11">
    <property type="entry name" value="STAPHYLOFERRIN A TRANSPORTER"/>
    <property type="match status" value="1"/>
</dbReference>
<keyword evidence="4 7" id="KW-0812">Transmembrane</keyword>
<dbReference type="InterPro" id="IPR036259">
    <property type="entry name" value="MFS_trans_sf"/>
</dbReference>
<comment type="subcellular location">
    <subcellularLocation>
        <location evidence="1">Cell membrane</location>
        <topology evidence="1">Multi-pass membrane protein</topology>
    </subcellularLocation>
</comment>
<evidence type="ECO:0000256" key="4">
    <source>
        <dbReference type="ARBA" id="ARBA00022692"/>
    </source>
</evidence>
<sequence length="416" mass="44185">MQDVEPTSLAGNASLWAPLSSPLFRLAAIVACLSFTGSFIVEFSAIWVLTTLTARADLIALAQSAAYACLMVLAIPCGVLSRAYDRRGLLLAMHLSYLVLLVTFLLFCQSDQRETGVVITLIFLFGANAASTASVWQVFAPDLAHTRHTGQAVTLFLTIYNLSRLCGPAIGGLVMMAAGPIATLSLVAGLFALTAILLVKLPRPAETWTPGRRTVQAFREAASYILQSRNLQLLSLCSLLYACLGSVIWALLPTISRTRLDGMPITFGLLTSSLGLGSLLIAHFIPALLRHFHARSLLRSALVGLSVGGLLLDQASTVAPACLACLWIGSCWFIGVTIFGIVARQIAPSADRAQAVTVYLVAFSLGMTVGGSGWGSIAEQFGQRTAIVTGAILLLIGAFTTIRLLPHASVPQEETR</sequence>
<feature type="transmembrane region" description="Helical" evidence="7">
    <location>
        <begin position="233"/>
        <end position="252"/>
    </location>
</feature>
<reference evidence="9 10" key="1">
    <citation type="submission" date="2019-06" db="EMBL/GenBank/DDBJ databases">
        <title>Sorghum-associated microbial communities from plants grown in Nebraska, USA.</title>
        <authorList>
            <person name="Schachtman D."/>
        </authorList>
    </citation>
    <scope>NUCLEOTIDE SEQUENCE [LARGE SCALE GENOMIC DNA]</scope>
    <source>
        <strain evidence="9 10">1225</strain>
    </source>
</reference>
<keyword evidence="2" id="KW-0813">Transport</keyword>
<dbReference type="PANTHER" id="PTHR23513">
    <property type="entry name" value="INTEGRAL MEMBRANE EFFLUX PROTEIN-RELATED"/>
    <property type="match status" value="1"/>
</dbReference>
<keyword evidence="10" id="KW-1185">Reference proteome</keyword>
<feature type="domain" description="Major facilitator superfamily (MFS) profile" evidence="8">
    <location>
        <begin position="230"/>
        <end position="416"/>
    </location>
</feature>
<evidence type="ECO:0000256" key="5">
    <source>
        <dbReference type="ARBA" id="ARBA00022989"/>
    </source>
</evidence>
<feature type="transmembrane region" description="Helical" evidence="7">
    <location>
        <begin position="170"/>
        <end position="199"/>
    </location>
</feature>
<dbReference type="Pfam" id="PF05977">
    <property type="entry name" value="MFS_3"/>
    <property type="match status" value="1"/>
</dbReference>
<dbReference type="Gene3D" id="1.20.1250.20">
    <property type="entry name" value="MFS general substrate transporter like domains"/>
    <property type="match status" value="1"/>
</dbReference>
<keyword evidence="6 7" id="KW-0472">Membrane</keyword>
<evidence type="ECO:0000313" key="9">
    <source>
        <dbReference type="EMBL" id="TWF43434.1"/>
    </source>
</evidence>
<organism evidence="9 10">
    <name type="scientific">Neorhizobium alkalisoli</name>
    <dbReference type="NCBI Taxonomy" id="528178"/>
    <lineage>
        <taxon>Bacteria</taxon>
        <taxon>Pseudomonadati</taxon>
        <taxon>Pseudomonadota</taxon>
        <taxon>Alphaproteobacteria</taxon>
        <taxon>Hyphomicrobiales</taxon>
        <taxon>Rhizobiaceae</taxon>
        <taxon>Rhizobium/Agrobacterium group</taxon>
        <taxon>Neorhizobium</taxon>
    </lineage>
</organism>
<dbReference type="AlphaFoldDB" id="A0A561PZA8"/>
<dbReference type="InterPro" id="IPR010290">
    <property type="entry name" value="TM_effector"/>
</dbReference>
<feature type="transmembrane region" description="Helical" evidence="7">
    <location>
        <begin position="386"/>
        <end position="406"/>
    </location>
</feature>
<gene>
    <name evidence="9" type="ORF">FHW37_1197</name>
</gene>
<dbReference type="GO" id="GO:0022857">
    <property type="term" value="F:transmembrane transporter activity"/>
    <property type="evidence" value="ECO:0007669"/>
    <property type="project" value="InterPro"/>
</dbReference>
<evidence type="ECO:0000256" key="2">
    <source>
        <dbReference type="ARBA" id="ARBA00022448"/>
    </source>
</evidence>
<keyword evidence="3" id="KW-1003">Cell membrane</keyword>
<proteinExistence type="predicted"/>
<evidence type="ECO:0000259" key="8">
    <source>
        <dbReference type="PROSITE" id="PS50850"/>
    </source>
</evidence>
<feature type="transmembrane region" description="Helical" evidence="7">
    <location>
        <begin position="296"/>
        <end position="312"/>
    </location>
</feature>
<feature type="transmembrane region" description="Helical" evidence="7">
    <location>
        <begin position="89"/>
        <end position="108"/>
    </location>
</feature>
<feature type="transmembrane region" description="Helical" evidence="7">
    <location>
        <begin position="23"/>
        <end position="49"/>
    </location>
</feature>
<dbReference type="SUPFAM" id="SSF103473">
    <property type="entry name" value="MFS general substrate transporter"/>
    <property type="match status" value="1"/>
</dbReference>
<feature type="transmembrane region" description="Helical" evidence="7">
    <location>
        <begin position="355"/>
        <end position="374"/>
    </location>
</feature>
<feature type="transmembrane region" description="Helical" evidence="7">
    <location>
        <begin position="61"/>
        <end position="83"/>
    </location>
</feature>
<accession>A0A561PZA8</accession>